<evidence type="ECO:0000313" key="1">
    <source>
        <dbReference type="EMBL" id="KAF2857432.1"/>
    </source>
</evidence>
<accession>A0A6A7BQP2</accession>
<name>A0A6A7BQP2_9PEZI</name>
<keyword evidence="2" id="KW-1185">Reference proteome</keyword>
<dbReference type="AlphaFoldDB" id="A0A6A7BQP2"/>
<gene>
    <name evidence="1" type="ORF">K470DRAFT_172235</name>
</gene>
<dbReference type="Proteomes" id="UP000799421">
    <property type="component" value="Unassembled WGS sequence"/>
</dbReference>
<reference evidence="1" key="1">
    <citation type="journal article" date="2020" name="Stud. Mycol.">
        <title>101 Dothideomycetes genomes: a test case for predicting lifestyles and emergence of pathogens.</title>
        <authorList>
            <person name="Haridas S."/>
            <person name="Albert R."/>
            <person name="Binder M."/>
            <person name="Bloem J."/>
            <person name="Labutti K."/>
            <person name="Salamov A."/>
            <person name="Andreopoulos B."/>
            <person name="Baker S."/>
            <person name="Barry K."/>
            <person name="Bills G."/>
            <person name="Bluhm B."/>
            <person name="Cannon C."/>
            <person name="Castanera R."/>
            <person name="Culley D."/>
            <person name="Daum C."/>
            <person name="Ezra D."/>
            <person name="Gonzalez J."/>
            <person name="Henrissat B."/>
            <person name="Kuo A."/>
            <person name="Liang C."/>
            <person name="Lipzen A."/>
            <person name="Lutzoni F."/>
            <person name="Magnuson J."/>
            <person name="Mondo S."/>
            <person name="Nolan M."/>
            <person name="Ohm R."/>
            <person name="Pangilinan J."/>
            <person name="Park H.-J."/>
            <person name="Ramirez L."/>
            <person name="Alfaro M."/>
            <person name="Sun H."/>
            <person name="Tritt A."/>
            <person name="Yoshinaga Y."/>
            <person name="Zwiers L.-H."/>
            <person name="Turgeon B."/>
            <person name="Goodwin S."/>
            <person name="Spatafora J."/>
            <person name="Crous P."/>
            <person name="Grigoriev I."/>
        </authorList>
    </citation>
    <scope>NUCLEOTIDE SEQUENCE</scope>
    <source>
        <strain evidence="1">CBS 480.64</strain>
    </source>
</reference>
<evidence type="ECO:0000313" key="2">
    <source>
        <dbReference type="Proteomes" id="UP000799421"/>
    </source>
</evidence>
<proteinExistence type="predicted"/>
<protein>
    <submittedName>
        <fullName evidence="1">Uncharacterized protein</fullName>
    </submittedName>
</protein>
<sequence>MTGKVGLPGLSRNMTDAKPKVQRNPFETVNNWTKETFGKVEVVIGTISETTSEFTKKKNPTNRYWRAPVSFKLNNFESMVLKQANVAVPYNRGQNYGVDYMYVGMPKFIGTHIENAAVQVDDDRLNSTDTEWWKTLNNCTDSCGIITRDDNFEPRDLSNAFRATKKGIIVNVDYCVLEAHEDECRRPQ</sequence>
<organism evidence="1 2">
    <name type="scientific">Piedraia hortae CBS 480.64</name>
    <dbReference type="NCBI Taxonomy" id="1314780"/>
    <lineage>
        <taxon>Eukaryota</taxon>
        <taxon>Fungi</taxon>
        <taxon>Dikarya</taxon>
        <taxon>Ascomycota</taxon>
        <taxon>Pezizomycotina</taxon>
        <taxon>Dothideomycetes</taxon>
        <taxon>Dothideomycetidae</taxon>
        <taxon>Capnodiales</taxon>
        <taxon>Piedraiaceae</taxon>
        <taxon>Piedraia</taxon>
    </lineage>
</organism>
<dbReference type="EMBL" id="MU006043">
    <property type="protein sequence ID" value="KAF2857432.1"/>
    <property type="molecule type" value="Genomic_DNA"/>
</dbReference>
<dbReference type="OrthoDB" id="5148050at2759"/>